<reference evidence="4 5" key="1">
    <citation type="journal article" date="2013" name="J. Microbiol. Biotechnol.">
        <title>Novosphingobium ginsenosidimutans sp. nov., with the ability to convert ginsenoside.</title>
        <authorList>
            <person name="Kim J.K."/>
            <person name="He D."/>
            <person name="Liu Q.M."/>
            <person name="Park H.Y."/>
            <person name="Jung M.S."/>
            <person name="Yoon M.H."/>
            <person name="Kim S.C."/>
            <person name="Im W.T."/>
        </authorList>
    </citation>
    <scope>NUCLEOTIDE SEQUENCE [LARGE SCALE GENOMIC DNA]</scope>
    <source>
        <strain evidence="4 5">FW-6</strain>
    </source>
</reference>
<dbReference type="Proteomes" id="UP000321172">
    <property type="component" value="Chromosome"/>
</dbReference>
<evidence type="ECO:0000313" key="5">
    <source>
        <dbReference type="Proteomes" id="UP000321172"/>
    </source>
</evidence>
<dbReference type="SUPFAM" id="SSF55874">
    <property type="entry name" value="ATPase domain of HSP90 chaperone/DNA topoisomerase II/histidine kinase"/>
    <property type="match status" value="1"/>
</dbReference>
<organism evidence="4 5">
    <name type="scientific">Novosphingobium ginsenosidimutans</name>
    <dbReference type="NCBI Taxonomy" id="1176536"/>
    <lineage>
        <taxon>Bacteria</taxon>
        <taxon>Pseudomonadati</taxon>
        <taxon>Pseudomonadota</taxon>
        <taxon>Alphaproteobacteria</taxon>
        <taxon>Sphingomonadales</taxon>
        <taxon>Sphingomonadaceae</taxon>
        <taxon>Novosphingobium</taxon>
    </lineage>
</organism>
<dbReference type="KEGG" id="ngf:FRF71_06025"/>
<evidence type="ECO:0000256" key="1">
    <source>
        <dbReference type="SAM" id="Phobius"/>
    </source>
</evidence>
<dbReference type="GO" id="GO:0016020">
    <property type="term" value="C:membrane"/>
    <property type="evidence" value="ECO:0007669"/>
    <property type="project" value="InterPro"/>
</dbReference>
<feature type="transmembrane region" description="Helical" evidence="1">
    <location>
        <begin position="183"/>
        <end position="201"/>
    </location>
</feature>
<dbReference type="EMBL" id="CP042345">
    <property type="protein sequence ID" value="QEA15728.1"/>
    <property type="molecule type" value="Genomic_DNA"/>
</dbReference>
<dbReference type="Gene3D" id="3.30.565.10">
    <property type="entry name" value="Histidine kinase-like ATPase, C-terminal domain"/>
    <property type="match status" value="1"/>
</dbReference>
<dbReference type="PANTHER" id="PTHR34220">
    <property type="entry name" value="SENSOR HISTIDINE KINASE YPDA"/>
    <property type="match status" value="1"/>
</dbReference>
<protein>
    <submittedName>
        <fullName evidence="4">Sensor histidine kinase</fullName>
    </submittedName>
</protein>
<keyword evidence="4" id="KW-0418">Kinase</keyword>
<dbReference type="GO" id="GO:0000155">
    <property type="term" value="F:phosphorelay sensor kinase activity"/>
    <property type="evidence" value="ECO:0007669"/>
    <property type="project" value="InterPro"/>
</dbReference>
<keyword evidence="1" id="KW-0472">Membrane</keyword>
<keyword evidence="1" id="KW-1133">Transmembrane helix</keyword>
<keyword evidence="1" id="KW-0812">Transmembrane</keyword>
<feature type="domain" description="Histidine kinase/HSP90-like ATPase" evidence="2">
    <location>
        <begin position="316"/>
        <end position="411"/>
    </location>
</feature>
<dbReference type="InterPro" id="IPR050640">
    <property type="entry name" value="Bact_2-comp_sensor_kinase"/>
</dbReference>
<dbReference type="RefSeq" id="WP_147089706.1">
    <property type="nucleotide sequence ID" value="NZ_BAABJD010000001.1"/>
</dbReference>
<dbReference type="PANTHER" id="PTHR34220:SF7">
    <property type="entry name" value="SENSOR HISTIDINE KINASE YPDA"/>
    <property type="match status" value="1"/>
</dbReference>
<dbReference type="InterPro" id="IPR036890">
    <property type="entry name" value="HATPase_C_sf"/>
</dbReference>
<dbReference type="Pfam" id="PF06580">
    <property type="entry name" value="His_kinase"/>
    <property type="match status" value="1"/>
</dbReference>
<gene>
    <name evidence="4" type="ORF">FRF71_06025</name>
</gene>
<dbReference type="InterPro" id="IPR010559">
    <property type="entry name" value="Sig_transdc_His_kin_internal"/>
</dbReference>
<sequence>MDLTAPSTPRVPIKLVLASIAGVWLAYFALATLRGWLVGLELFDALLLRRILVTLGSMAVTLALWPIVRLLDPRPFWIKAGAVLLMALPASVLLAAINQWAFADIENKVVATIGEREGLRIRSDESGNLLVDPLDREAEVAATPDPLPTAQPAPTGEARPAITIDAETRADNRLRQLVDVALGRYYLLLAWAALYFSLANAEQARAAERREGEYRRAAKASELRSLRYQVNPHFLFNTLNSLSALVMTGKTQAAEQMIQTLSTFYRRSLAGDPTGDVALDQEIALQRLYLEIEAVRFPERLRTRFDIPAALADARMPGMILQPLIENSVKYAVSATTHPVTLTVAAREEYGCLVIEVADDGPVAKDPKPGFGIGLANVRDRLAARYGDAAQITSGPVAGGGWRSLIRLPLERHD</sequence>
<feature type="transmembrane region" description="Helical" evidence="1">
    <location>
        <begin position="83"/>
        <end position="102"/>
    </location>
</feature>
<dbReference type="AlphaFoldDB" id="A0A5B8S3M1"/>
<dbReference type="InterPro" id="IPR003594">
    <property type="entry name" value="HATPase_dom"/>
</dbReference>
<keyword evidence="4" id="KW-0808">Transferase</keyword>
<evidence type="ECO:0000313" key="4">
    <source>
        <dbReference type="EMBL" id="QEA15728.1"/>
    </source>
</evidence>
<proteinExistence type="predicted"/>
<feature type="domain" description="Signal transduction histidine kinase internal region" evidence="3">
    <location>
        <begin position="222"/>
        <end position="301"/>
    </location>
</feature>
<feature type="transmembrane region" description="Helical" evidence="1">
    <location>
        <begin position="12"/>
        <end position="31"/>
    </location>
</feature>
<dbReference type="OrthoDB" id="2514702at2"/>
<keyword evidence="5" id="KW-1185">Reference proteome</keyword>
<name>A0A5B8S3M1_9SPHN</name>
<feature type="transmembrane region" description="Helical" evidence="1">
    <location>
        <begin position="51"/>
        <end position="71"/>
    </location>
</feature>
<evidence type="ECO:0000259" key="2">
    <source>
        <dbReference type="Pfam" id="PF02518"/>
    </source>
</evidence>
<evidence type="ECO:0000259" key="3">
    <source>
        <dbReference type="Pfam" id="PF06580"/>
    </source>
</evidence>
<accession>A0A5B8S3M1</accession>
<dbReference type="Pfam" id="PF02518">
    <property type="entry name" value="HATPase_c"/>
    <property type="match status" value="1"/>
</dbReference>